<name>A0A090DG01_MESPL</name>
<accession>A0A090DG01</accession>
<evidence type="ECO:0000313" key="6">
    <source>
        <dbReference type="Proteomes" id="UP000046122"/>
    </source>
</evidence>
<dbReference type="EMBL" id="CCMZ01000003">
    <property type="protein sequence ID" value="CDX12073.1"/>
    <property type="molecule type" value="Genomic_DNA"/>
</dbReference>
<feature type="region of interest" description="Disordered" evidence="1">
    <location>
        <begin position="94"/>
        <end position="129"/>
    </location>
</feature>
<dbReference type="AlphaFoldDB" id="A0A090DG01"/>
<keyword evidence="2" id="KW-0732">Signal</keyword>
<evidence type="ECO:0000256" key="1">
    <source>
        <dbReference type="SAM" id="MobiDB-lite"/>
    </source>
</evidence>
<sequence>MYRLRLLYLGAALAISGCTADYLNNYDTVTLASGDANATNRLLQTFDPFNPQSNNTRIEDDGQRLTAVVQRYRGVAPPAKVLGRVPKSDVDLDCAGGRGDNPVVQGPVAVGPSDPDGLDRNHNGIGCES</sequence>
<feature type="chain" id="PRO_5007380858" evidence="2">
    <location>
        <begin position="21"/>
        <end position="129"/>
    </location>
</feature>
<evidence type="ECO:0000313" key="3">
    <source>
        <dbReference type="EMBL" id="CDX12073.1"/>
    </source>
</evidence>
<dbReference type="PROSITE" id="PS51257">
    <property type="entry name" value="PROKAR_LIPOPROTEIN"/>
    <property type="match status" value="1"/>
</dbReference>
<feature type="signal peptide" evidence="2">
    <location>
        <begin position="1"/>
        <end position="20"/>
    </location>
</feature>
<reference evidence="3 6" key="1">
    <citation type="submission" date="2014-08" db="EMBL/GenBank/DDBJ databases">
        <authorList>
            <person name="Moulin Lionel"/>
        </authorList>
    </citation>
    <scope>NUCLEOTIDE SEQUENCE [LARGE SCALE GENOMIC DNA]</scope>
</reference>
<evidence type="ECO:0000313" key="4">
    <source>
        <dbReference type="EMBL" id="CDX51884.1"/>
    </source>
</evidence>
<proteinExistence type="predicted"/>
<gene>
    <name evidence="3" type="ORF">MPL3356_110319</name>
    <name evidence="4" type="ORF">MPL3365_140092</name>
</gene>
<protein>
    <submittedName>
        <fullName evidence="3">Excalibur domain protein</fullName>
    </submittedName>
</protein>
<reference evidence="5" key="2">
    <citation type="submission" date="2014-08" db="EMBL/GenBank/DDBJ databases">
        <authorList>
            <person name="Moulin L."/>
        </authorList>
    </citation>
    <scope>NUCLEOTIDE SEQUENCE [LARGE SCALE GENOMIC DNA]</scope>
</reference>
<dbReference type="Proteomes" id="UP000046122">
    <property type="component" value="Unassembled WGS sequence"/>
</dbReference>
<organism evidence="3 5">
    <name type="scientific">Mesorhizobium plurifarium</name>
    <dbReference type="NCBI Taxonomy" id="69974"/>
    <lineage>
        <taxon>Bacteria</taxon>
        <taxon>Pseudomonadati</taxon>
        <taxon>Pseudomonadota</taxon>
        <taxon>Alphaproteobacteria</taxon>
        <taxon>Hyphomicrobiales</taxon>
        <taxon>Phyllobacteriaceae</taxon>
        <taxon>Mesorhizobium</taxon>
    </lineage>
</organism>
<dbReference type="Proteomes" id="UP000045285">
    <property type="component" value="Unassembled WGS sequence"/>
</dbReference>
<evidence type="ECO:0000313" key="5">
    <source>
        <dbReference type="Proteomes" id="UP000045285"/>
    </source>
</evidence>
<dbReference type="EMBL" id="CCNE01000006">
    <property type="protein sequence ID" value="CDX51884.1"/>
    <property type="molecule type" value="Genomic_DNA"/>
</dbReference>
<keyword evidence="5" id="KW-1185">Reference proteome</keyword>
<evidence type="ECO:0000256" key="2">
    <source>
        <dbReference type="SAM" id="SignalP"/>
    </source>
</evidence>